<keyword evidence="2" id="KW-1185">Reference proteome</keyword>
<proteinExistence type="predicted"/>
<dbReference type="Proteomes" id="UP000070560">
    <property type="component" value="Chromosome"/>
</dbReference>
<evidence type="ECO:0000313" key="1">
    <source>
        <dbReference type="EMBL" id="AMM41524.1"/>
    </source>
</evidence>
<sequence length="194" mass="22023">MKKTKCHNCGKPAIVTYNNGKLALCLDCNLKFQQAQELIFRRNVKMLNYLTAEIEAVGGLPRLFPRYKVSSPVYYKGDLILNNINIQNSNVGVINTGNVESIDVSLTFLKEQGNEEIAELIKILTKEIIKNKDIVENQKNEILEQLAFITEQLSIPKEQRKTSILKTIFATIFTSISGFSNLLEILEKVKKLIF</sequence>
<reference evidence="1 2" key="1">
    <citation type="submission" date="2015-10" db="EMBL/GenBank/DDBJ databases">
        <title>Candidatus Desulfofervidus auxilii, a hydrogenotrophic sulfate-reducing bacterium involved in the thermophilic anaerobic oxidation of methane.</title>
        <authorList>
            <person name="Krukenberg V."/>
            <person name="Richter M."/>
            <person name="Wegener G."/>
        </authorList>
    </citation>
    <scope>NUCLEOTIDE SEQUENCE [LARGE SCALE GENOMIC DNA]</scope>
    <source>
        <strain evidence="1 2">HS1</strain>
    </source>
</reference>
<name>A0A7U4QLG4_DESA2</name>
<gene>
    <name evidence="1" type="ORF">HS1_001730</name>
</gene>
<accession>A0A7U4QLG4</accession>
<dbReference type="EMBL" id="CP013015">
    <property type="protein sequence ID" value="AMM41524.1"/>
    <property type="molecule type" value="Genomic_DNA"/>
</dbReference>
<dbReference type="AlphaFoldDB" id="A0A7U4QLG4"/>
<protein>
    <submittedName>
        <fullName evidence="1">Uncharacterized protein</fullName>
    </submittedName>
</protein>
<organism evidence="1 2">
    <name type="scientific">Desulfofervidus auxilii</name>
    <dbReference type="NCBI Taxonomy" id="1621989"/>
    <lineage>
        <taxon>Bacteria</taxon>
        <taxon>Pseudomonadati</taxon>
        <taxon>Thermodesulfobacteriota</taxon>
        <taxon>Candidatus Desulfofervidia</taxon>
        <taxon>Candidatus Desulfofervidales</taxon>
        <taxon>Candidatus Desulfofervidaceae</taxon>
        <taxon>Candidatus Desulfofervidus</taxon>
    </lineage>
</organism>
<dbReference type="RefSeq" id="WP_066064023.1">
    <property type="nucleotide sequence ID" value="NZ_CP013015.1"/>
</dbReference>
<dbReference type="KEGG" id="daw:HS1_001730"/>
<evidence type="ECO:0000313" key="2">
    <source>
        <dbReference type="Proteomes" id="UP000070560"/>
    </source>
</evidence>